<dbReference type="OrthoDB" id="2088196at2"/>
<keyword evidence="4" id="KW-1185">Reference proteome</keyword>
<keyword evidence="1" id="KW-0812">Transmembrane</keyword>
<dbReference type="RefSeq" id="WP_155700692.1">
    <property type="nucleotide sequence ID" value="NZ_CP034235.1"/>
</dbReference>
<evidence type="ECO:0000313" key="3">
    <source>
        <dbReference type="EMBL" id="QGQ95655.1"/>
    </source>
</evidence>
<protein>
    <recommendedName>
        <fullName evidence="5">DUF4381 domain-containing protein</fullName>
    </recommendedName>
</protein>
<gene>
    <name evidence="3" type="ORF">EHS13_12550</name>
</gene>
<keyword evidence="1" id="KW-0472">Membrane</keyword>
<proteinExistence type="predicted"/>
<dbReference type="AlphaFoldDB" id="A0A6B8RJ64"/>
<dbReference type="Proteomes" id="UP000426246">
    <property type="component" value="Chromosome"/>
</dbReference>
<reference evidence="4" key="1">
    <citation type="submission" date="2018-11" db="EMBL/GenBank/DDBJ databases">
        <title>Complete genome sequence of Paenibacillus sp. ML311-T8.</title>
        <authorList>
            <person name="Nam Y.-D."/>
            <person name="Kang J."/>
            <person name="Chung W.-H."/>
            <person name="Park Y.S."/>
        </authorList>
    </citation>
    <scope>NUCLEOTIDE SEQUENCE [LARGE SCALE GENOMIC DNA]</scope>
    <source>
        <strain evidence="4">ML311-T8</strain>
    </source>
</reference>
<accession>A0A6B8RJ64</accession>
<evidence type="ECO:0000256" key="1">
    <source>
        <dbReference type="SAM" id="Phobius"/>
    </source>
</evidence>
<keyword evidence="2" id="KW-0732">Signal</keyword>
<name>A0A6B8RJ64_9BACL</name>
<feature type="transmembrane region" description="Helical" evidence="1">
    <location>
        <begin position="125"/>
        <end position="143"/>
    </location>
</feature>
<evidence type="ECO:0000256" key="2">
    <source>
        <dbReference type="SAM" id="SignalP"/>
    </source>
</evidence>
<feature type="chain" id="PRO_5025647538" description="DUF4381 domain-containing protein" evidence="2">
    <location>
        <begin position="27"/>
        <end position="264"/>
    </location>
</feature>
<dbReference type="EMBL" id="CP034235">
    <property type="protein sequence ID" value="QGQ95655.1"/>
    <property type="molecule type" value="Genomic_DNA"/>
</dbReference>
<evidence type="ECO:0008006" key="5">
    <source>
        <dbReference type="Google" id="ProtNLM"/>
    </source>
</evidence>
<sequence>MKKAKITLIILFLTLFFMPLAGQVQAEARSIYVGDLIELKISTQEFSKDAIIDKFKDFEIVHLTEDKGVYLLTLRSFEPSEKKVRLGNKEIAITIKSTLDEIQRDGIFEGDLTPEKPGFQLNWQYAIYALLLIFLLSGGIYYFRRYYRKKNKALITPFQHFINQMKGMSEDDDQYFVKMTFYFKTYIEAAYSCMIRGKTSSEIIDEISLMPGLQESAQEIRDWLEESNRLKFSGVVAFEGAKQHLHGHLVDLVGRINEHKGSEL</sequence>
<feature type="signal peptide" evidence="2">
    <location>
        <begin position="1"/>
        <end position="26"/>
    </location>
</feature>
<keyword evidence="1" id="KW-1133">Transmembrane helix</keyword>
<dbReference type="KEGG" id="ppsc:EHS13_12550"/>
<organism evidence="3 4">
    <name type="scientific">Paenibacillus psychroresistens</name>
    <dbReference type="NCBI Taxonomy" id="1778678"/>
    <lineage>
        <taxon>Bacteria</taxon>
        <taxon>Bacillati</taxon>
        <taxon>Bacillota</taxon>
        <taxon>Bacilli</taxon>
        <taxon>Bacillales</taxon>
        <taxon>Paenibacillaceae</taxon>
        <taxon>Paenibacillus</taxon>
    </lineage>
</organism>
<evidence type="ECO:0000313" key="4">
    <source>
        <dbReference type="Proteomes" id="UP000426246"/>
    </source>
</evidence>